<evidence type="ECO:0000256" key="1">
    <source>
        <dbReference type="ARBA" id="ARBA00004308"/>
    </source>
</evidence>
<evidence type="ECO:0000256" key="5">
    <source>
        <dbReference type="SAM" id="MobiDB-lite"/>
    </source>
</evidence>
<accession>A0A7S1KP10</accession>
<feature type="compositionally biased region" description="Low complexity" evidence="5">
    <location>
        <begin position="308"/>
        <end position="323"/>
    </location>
</feature>
<dbReference type="GO" id="GO:0030117">
    <property type="term" value="C:membrane coat"/>
    <property type="evidence" value="ECO:0007669"/>
    <property type="project" value="InterPro"/>
</dbReference>
<evidence type="ECO:0000256" key="3">
    <source>
        <dbReference type="ARBA" id="ARBA00022927"/>
    </source>
</evidence>
<dbReference type="InterPro" id="IPR050840">
    <property type="entry name" value="Adaptor_Complx_Large_Subunit"/>
</dbReference>
<feature type="compositionally biased region" description="Polar residues" evidence="5">
    <location>
        <begin position="1"/>
        <end position="17"/>
    </location>
</feature>
<dbReference type="GO" id="GO:0006886">
    <property type="term" value="P:intracellular protein transport"/>
    <property type="evidence" value="ECO:0007669"/>
    <property type="project" value="InterPro"/>
</dbReference>
<feature type="compositionally biased region" description="Polar residues" evidence="5">
    <location>
        <begin position="1146"/>
        <end position="1156"/>
    </location>
</feature>
<keyword evidence="2" id="KW-0813">Transport</keyword>
<feature type="domain" description="AP-4 complex subunit epsilon-1 C-terminal" evidence="6">
    <location>
        <begin position="1338"/>
        <end position="1441"/>
    </location>
</feature>
<evidence type="ECO:0000256" key="2">
    <source>
        <dbReference type="ARBA" id="ARBA00022448"/>
    </source>
</evidence>
<dbReference type="InterPro" id="IPR002553">
    <property type="entry name" value="Clathrin/coatomer_adapt-like_N"/>
</dbReference>
<feature type="region of interest" description="Disordered" evidence="5">
    <location>
        <begin position="850"/>
        <end position="878"/>
    </location>
</feature>
<keyword evidence="3" id="KW-0653">Protein transport</keyword>
<gene>
    <name evidence="7" type="ORF">PCOS0759_LOCUS3576</name>
</gene>
<dbReference type="InterPro" id="IPR011989">
    <property type="entry name" value="ARM-like"/>
</dbReference>
<evidence type="ECO:0000259" key="6">
    <source>
        <dbReference type="SMART" id="SM01356"/>
    </source>
</evidence>
<feature type="compositionally biased region" description="Low complexity" evidence="5">
    <location>
        <begin position="18"/>
        <end position="34"/>
    </location>
</feature>
<dbReference type="EMBL" id="HBGD01004335">
    <property type="protein sequence ID" value="CAD9080336.1"/>
    <property type="molecule type" value="Transcribed_RNA"/>
</dbReference>
<evidence type="ECO:0000313" key="7">
    <source>
        <dbReference type="EMBL" id="CAD9080336.1"/>
    </source>
</evidence>
<dbReference type="InterPro" id="IPR028269">
    <property type="entry name" value="AP4E1_C"/>
</dbReference>
<dbReference type="Gene3D" id="1.25.10.10">
    <property type="entry name" value="Leucine-rich Repeat Variant"/>
    <property type="match status" value="1"/>
</dbReference>
<feature type="compositionally biased region" description="Basic and acidic residues" evidence="5">
    <location>
        <begin position="979"/>
        <end position="994"/>
    </location>
</feature>
<feature type="compositionally biased region" description="Low complexity" evidence="5">
    <location>
        <begin position="52"/>
        <end position="65"/>
    </location>
</feature>
<sequence>MSFLSSWFSGGTQQQPLTNASSANSSASTSSYSSMPQEMPVPATQHLGIGSGTTQGSSSAAPPTSSLASYLASFSFGSAAPSQQLHQQSADSSPAPPPPPTTLASFLSSSSSASDSAMSHSYSNEFLSFIKSIGDIHSKRDEQEIILDVISHLKDQINATDLENTQLKEYLIQMIYCEMFGYSTEFGYLAAINLASSDQFHSKRIGYLFVTNFISLEHELSVMMIGTLQKDLQSTNYLVVDLALRATSRLLTSTSLPALEPQIRKLFSHHKPIIRKKALLSLMQCYEIRREQLESDEARKLKLRRRSNSGASGSLTSTSASNSTATTASDANIFTQRLRENDASILELCHDGLADSDVQVMNASIIGLYQLVSRAAFFAQNKERVIEFVPSLVSILSQISENRLDKSYLYHRIPAPWIQIRVMKILSIIGRKNKEVSLQTYEVLREVARRSDNGNQTGNSVLYEAIRCMSLIYPNKLILNYAAEYAETMLSSSSIEPSKTSSSKPPSALDNQNAANLRYVGLQTLCDLVQAKPEFASKFQHYIVDSLESKDEALLRKALDLLFSMTNHNNASIIVKRMISILATTFDVHFADELTRKIFLLSHKYAPDEKWFLEVADEVMKMKHAPVRRDHIELVLKVIGGLQVVGATHGASVESESDEDTFHATLSEPRDAIHLQVFSVDKYFDESLSASEYQMPLVFLEVIIFTLGAYGHRSSKYSLEEILLRLCDLAERRYEDDSSMLQLIVYAMMKLIAKSSDPAKHLNDPQLSDLLMRFRNSSNVDLQQRCYEFLRLKQISPESFSSVAPDQRSHVNNSAHIDVDLTFLDGYVESLGGEQYDEKILEAIANDEKKSQEQLKIDTTPGQRLRGYLPNITANSPLSMSDVSEFSVTGLNSSNHDDEDELILKPARSTWGENDEEDGEDDQQEHDATPQHTETPHAETSAKSDSQPNAQMKDLLARNFRADPLTDTFHYGEEEHEQEESKDIDPKKREKAQEKWGSLFVGLDLNDNEPAAGVQRRGSQARKTKRMASSASTHGKKKSDSSQGNKQMENNRSASNLWNDDFEEDSSPRELANSPRASIAPQRTSPAAMTTPRKNSSSSTSNQQLMDLSALISSSQPQSAQEQVSSTSTTKQQPNSPLDDFLDFDTSVSTMTSTHSPLIASPPPVPQDTSRESSSSRESILTPKQANYNPNAFSQRVQREMANYPPQPQVPEVCAEDNEMSVRYIKAWKPKSLEIVFFLRNKSQKLSHIQFLAQAPDGIFVALKGDPQLVHSVHGTTANVQHLRNPQHEVTVRASLTLKDTSFDSSFVGTIQYQTKANPGIFQSVMFDISFDLVDILRPDTSTLTAQFAQEWPKLDFERQTKIQDITIDSVKAYVEKMKGMQLHIVDLKDNEIIAATRVLDVDEKCLVHAKVSGTTIQFSCKCDTKNIADALILHAERSSKKIVL</sequence>
<organism evidence="7">
    <name type="scientific">Percolomonas cosmopolitus</name>
    <dbReference type="NCBI Taxonomy" id="63605"/>
    <lineage>
        <taxon>Eukaryota</taxon>
        <taxon>Discoba</taxon>
        <taxon>Heterolobosea</taxon>
        <taxon>Tetramitia</taxon>
        <taxon>Eutetramitia</taxon>
        <taxon>Percolomonadidae</taxon>
        <taxon>Percolomonas</taxon>
    </lineage>
</organism>
<dbReference type="InterPro" id="IPR016024">
    <property type="entry name" value="ARM-type_fold"/>
</dbReference>
<name>A0A7S1KP10_9EUKA</name>
<dbReference type="Pfam" id="PF14807">
    <property type="entry name" value="AP4E_app_platf"/>
    <property type="match status" value="1"/>
</dbReference>
<feature type="compositionally biased region" description="Polar residues" evidence="5">
    <location>
        <begin position="1081"/>
        <end position="1136"/>
    </location>
</feature>
<evidence type="ECO:0000256" key="4">
    <source>
        <dbReference type="ARBA" id="ARBA00023136"/>
    </source>
</evidence>
<feature type="compositionally biased region" description="Basic and acidic residues" evidence="5">
    <location>
        <begin position="925"/>
        <end position="942"/>
    </location>
</feature>
<feature type="compositionally biased region" description="Polar residues" evidence="5">
    <location>
        <begin position="1041"/>
        <end position="1058"/>
    </location>
</feature>
<dbReference type="GO" id="GO:0016192">
    <property type="term" value="P:vesicle-mediated transport"/>
    <property type="evidence" value="ECO:0007669"/>
    <property type="project" value="InterPro"/>
</dbReference>
<dbReference type="Pfam" id="PF01602">
    <property type="entry name" value="Adaptin_N"/>
    <property type="match status" value="2"/>
</dbReference>
<comment type="subcellular location">
    <subcellularLocation>
        <location evidence="1">Endomembrane system</location>
    </subcellularLocation>
</comment>
<keyword evidence="4" id="KW-0472">Membrane</keyword>
<protein>
    <recommendedName>
        <fullName evidence="6">AP-4 complex subunit epsilon-1 C-terminal domain-containing protein</fullName>
    </recommendedName>
</protein>
<feature type="compositionally biased region" description="Acidic residues" evidence="5">
    <location>
        <begin position="913"/>
        <end position="924"/>
    </location>
</feature>
<dbReference type="GO" id="GO:0012505">
    <property type="term" value="C:endomembrane system"/>
    <property type="evidence" value="ECO:0007669"/>
    <property type="project" value="UniProtKB-SubCell"/>
</dbReference>
<dbReference type="SUPFAM" id="SSF48371">
    <property type="entry name" value="ARM repeat"/>
    <property type="match status" value="1"/>
</dbReference>
<feature type="region of interest" description="Disordered" evidence="5">
    <location>
        <begin position="910"/>
        <end position="1190"/>
    </location>
</feature>
<dbReference type="SMART" id="SM01356">
    <property type="entry name" value="AP4E_app_platf"/>
    <property type="match status" value="1"/>
</dbReference>
<proteinExistence type="predicted"/>
<feature type="region of interest" description="Disordered" evidence="5">
    <location>
        <begin position="1"/>
        <end position="65"/>
    </location>
</feature>
<feature type="region of interest" description="Disordered" evidence="5">
    <location>
        <begin position="299"/>
        <end position="323"/>
    </location>
</feature>
<feature type="region of interest" description="Disordered" evidence="5">
    <location>
        <begin position="82"/>
        <end position="108"/>
    </location>
</feature>
<reference evidence="7" key="1">
    <citation type="submission" date="2021-01" db="EMBL/GenBank/DDBJ databases">
        <authorList>
            <person name="Corre E."/>
            <person name="Pelletier E."/>
            <person name="Niang G."/>
            <person name="Scheremetjew M."/>
            <person name="Finn R."/>
            <person name="Kale V."/>
            <person name="Holt S."/>
            <person name="Cochrane G."/>
            <person name="Meng A."/>
            <person name="Brown T."/>
            <person name="Cohen L."/>
        </authorList>
    </citation>
    <scope>NUCLEOTIDE SEQUENCE</scope>
    <source>
        <strain evidence="7">WS</strain>
    </source>
</reference>
<dbReference type="PANTHER" id="PTHR22780">
    <property type="entry name" value="ADAPTIN, ALPHA/GAMMA/EPSILON"/>
    <property type="match status" value="1"/>
</dbReference>